<name>A0A8E2JCW3_9PEZI</name>
<gene>
    <name evidence="17" type="ORF">K432DRAFT_384391</name>
</gene>
<keyword evidence="9" id="KW-1015">Disulfide bond</keyword>
<keyword evidence="6 15" id="KW-0732">Signal</keyword>
<keyword evidence="8" id="KW-0106">Calcium</keyword>
<dbReference type="Gene3D" id="3.20.20.80">
    <property type="entry name" value="Glycosidases"/>
    <property type="match status" value="1"/>
</dbReference>
<dbReference type="EMBL" id="KV745100">
    <property type="protein sequence ID" value="OCK77793.1"/>
    <property type="molecule type" value="Genomic_DNA"/>
</dbReference>
<comment type="similarity">
    <text evidence="3">Belongs to the glycosyl hydrolase 13 family.</text>
</comment>
<dbReference type="GO" id="GO:2001070">
    <property type="term" value="F:starch binding"/>
    <property type="evidence" value="ECO:0007669"/>
    <property type="project" value="InterPro"/>
</dbReference>
<keyword evidence="12" id="KW-0326">Glycosidase</keyword>
<organism evidence="17 18">
    <name type="scientific">Lepidopterella palustris CBS 459.81</name>
    <dbReference type="NCBI Taxonomy" id="1314670"/>
    <lineage>
        <taxon>Eukaryota</taxon>
        <taxon>Fungi</taxon>
        <taxon>Dikarya</taxon>
        <taxon>Ascomycota</taxon>
        <taxon>Pezizomycotina</taxon>
        <taxon>Dothideomycetes</taxon>
        <taxon>Pleosporomycetidae</taxon>
        <taxon>Mytilinidiales</taxon>
        <taxon>Argynnaceae</taxon>
        <taxon>Lepidopterella</taxon>
    </lineage>
</organism>
<dbReference type="InterPro" id="IPR006047">
    <property type="entry name" value="GH13_cat_dom"/>
</dbReference>
<evidence type="ECO:0000256" key="6">
    <source>
        <dbReference type="ARBA" id="ARBA00022729"/>
    </source>
</evidence>
<feature type="domain" description="CBM20" evidence="16">
    <location>
        <begin position="531"/>
        <end position="636"/>
    </location>
</feature>
<dbReference type="OrthoDB" id="204980at2759"/>
<protein>
    <recommendedName>
        <fullName evidence="4">alpha-amylase</fullName>
        <ecNumber evidence="4">3.2.1.1</ecNumber>
    </recommendedName>
</protein>
<dbReference type="EC" id="3.2.1.1" evidence="4"/>
<dbReference type="SMART" id="SM00642">
    <property type="entry name" value="Aamy"/>
    <property type="match status" value="1"/>
</dbReference>
<keyword evidence="13" id="KW-0624">Polysaccharide degradation</keyword>
<comment type="cofactor">
    <cofactor evidence="2">
        <name>Ca(2+)</name>
        <dbReference type="ChEBI" id="CHEBI:29108"/>
    </cofactor>
</comment>
<feature type="region of interest" description="Disordered" evidence="14">
    <location>
        <begin position="499"/>
        <end position="523"/>
    </location>
</feature>
<evidence type="ECO:0000259" key="16">
    <source>
        <dbReference type="PROSITE" id="PS51166"/>
    </source>
</evidence>
<keyword evidence="11" id="KW-0119">Carbohydrate metabolism</keyword>
<evidence type="ECO:0000313" key="18">
    <source>
        <dbReference type="Proteomes" id="UP000250266"/>
    </source>
</evidence>
<evidence type="ECO:0000256" key="9">
    <source>
        <dbReference type="ARBA" id="ARBA00023157"/>
    </source>
</evidence>
<evidence type="ECO:0000256" key="2">
    <source>
        <dbReference type="ARBA" id="ARBA00001913"/>
    </source>
</evidence>
<evidence type="ECO:0000256" key="7">
    <source>
        <dbReference type="ARBA" id="ARBA00022801"/>
    </source>
</evidence>
<evidence type="ECO:0000256" key="8">
    <source>
        <dbReference type="ARBA" id="ARBA00022837"/>
    </source>
</evidence>
<dbReference type="Pfam" id="PF09260">
    <property type="entry name" value="A_amylase_dom_C"/>
    <property type="match status" value="1"/>
</dbReference>
<dbReference type="SMART" id="SM01065">
    <property type="entry name" value="CBM_2"/>
    <property type="match status" value="1"/>
</dbReference>
<evidence type="ECO:0000256" key="1">
    <source>
        <dbReference type="ARBA" id="ARBA00000548"/>
    </source>
</evidence>
<dbReference type="Gene3D" id="2.60.40.1180">
    <property type="entry name" value="Golgi alpha-mannosidase II"/>
    <property type="match status" value="1"/>
</dbReference>
<reference evidence="17 18" key="1">
    <citation type="journal article" date="2016" name="Nat. Commun.">
        <title>Ectomycorrhizal ecology is imprinted in the genome of the dominant symbiotic fungus Cenococcum geophilum.</title>
        <authorList>
            <consortium name="DOE Joint Genome Institute"/>
            <person name="Peter M."/>
            <person name="Kohler A."/>
            <person name="Ohm R.A."/>
            <person name="Kuo A."/>
            <person name="Krutzmann J."/>
            <person name="Morin E."/>
            <person name="Arend M."/>
            <person name="Barry K.W."/>
            <person name="Binder M."/>
            <person name="Choi C."/>
            <person name="Clum A."/>
            <person name="Copeland A."/>
            <person name="Grisel N."/>
            <person name="Haridas S."/>
            <person name="Kipfer T."/>
            <person name="LaButti K."/>
            <person name="Lindquist E."/>
            <person name="Lipzen A."/>
            <person name="Maire R."/>
            <person name="Meier B."/>
            <person name="Mihaltcheva S."/>
            <person name="Molinier V."/>
            <person name="Murat C."/>
            <person name="Poggeler S."/>
            <person name="Quandt C.A."/>
            <person name="Sperisen C."/>
            <person name="Tritt A."/>
            <person name="Tisserant E."/>
            <person name="Crous P.W."/>
            <person name="Henrissat B."/>
            <person name="Nehls U."/>
            <person name="Egli S."/>
            <person name="Spatafora J.W."/>
            <person name="Grigoriev I.V."/>
            <person name="Martin F.M."/>
        </authorList>
    </citation>
    <scope>NUCLEOTIDE SEQUENCE [LARGE SCALE GENOMIC DNA]</scope>
    <source>
        <strain evidence="17 18">CBS 459.81</strain>
    </source>
</reference>
<evidence type="ECO:0000256" key="13">
    <source>
        <dbReference type="ARBA" id="ARBA00023326"/>
    </source>
</evidence>
<dbReference type="Pfam" id="PF00686">
    <property type="entry name" value="CBM_20"/>
    <property type="match status" value="1"/>
</dbReference>
<dbReference type="SUPFAM" id="SSF49452">
    <property type="entry name" value="Starch-binding domain-like"/>
    <property type="match status" value="1"/>
</dbReference>
<evidence type="ECO:0000256" key="5">
    <source>
        <dbReference type="ARBA" id="ARBA00022723"/>
    </source>
</evidence>
<dbReference type="FunFam" id="2.60.40.10:FF:000552">
    <property type="entry name" value="Related to glucoamylase"/>
    <property type="match status" value="1"/>
</dbReference>
<dbReference type="InterPro" id="IPR017853">
    <property type="entry name" value="GH"/>
</dbReference>
<dbReference type="InterPro" id="IPR034836">
    <property type="entry name" value="CBM20_glucoamylase"/>
</dbReference>
<proteinExistence type="inferred from homology"/>
<dbReference type="AlphaFoldDB" id="A0A8E2JCW3"/>
<evidence type="ECO:0000256" key="4">
    <source>
        <dbReference type="ARBA" id="ARBA00012595"/>
    </source>
</evidence>
<dbReference type="Gene3D" id="2.60.40.10">
    <property type="entry name" value="Immunoglobulins"/>
    <property type="match status" value="1"/>
</dbReference>
<keyword evidence="10" id="KW-0325">Glycoprotein</keyword>
<dbReference type="FunFam" id="3.20.20.80:FF:000120">
    <property type="entry name" value="Alpha-amylase A"/>
    <property type="match status" value="1"/>
</dbReference>
<feature type="chain" id="PRO_5034140969" description="alpha-amylase" evidence="15">
    <location>
        <begin position="19"/>
        <end position="636"/>
    </location>
</feature>
<evidence type="ECO:0000256" key="10">
    <source>
        <dbReference type="ARBA" id="ARBA00023180"/>
    </source>
</evidence>
<dbReference type="CDD" id="cd05811">
    <property type="entry name" value="CBM20_glucoamylase"/>
    <property type="match status" value="1"/>
</dbReference>
<evidence type="ECO:0000256" key="15">
    <source>
        <dbReference type="SAM" id="SignalP"/>
    </source>
</evidence>
<dbReference type="PANTHER" id="PTHR10357">
    <property type="entry name" value="ALPHA-AMYLASE FAMILY MEMBER"/>
    <property type="match status" value="1"/>
</dbReference>
<dbReference type="InterPro" id="IPR013783">
    <property type="entry name" value="Ig-like_fold"/>
</dbReference>
<keyword evidence="18" id="KW-1185">Reference proteome</keyword>
<sequence>MKASLLPLLFALVHLALPLTPAQWRSQSIYQVMTDRFGRTDNSTTASCNTASQVYCGGTWQGIINHLDYIQNMGFTAIWISPIVENIAADTSDGDGYHGYWAQKILQVNSNFGTAADLKALSAAVHARGMYLMVDVVTNHMAYAGAGNSVDYSTYDVFNSQSYFHPYCLITDWSNQTMVEECWEGDNTVSLPDLRTEDSNVLAMWESWVEALVANYTIDGIRLDSAAEVDQEFFPPFESAAGVMVMGEVDNGNPTYVCPYQNYLSSTLNYPAYYWITQAFDSTSGSISNLVNGINTMKSDCKDTTLLGSFLENHDNPRFPSLTSDVSLAKNAIAFAMLADGIPIVYEGQEQHYSGGAVPNDREAVWLSEYSTSNQFYTHIASLNQLRNWAIYKNSSYLTYQNNPIYSDSNVIAMRKGYAGYQIIGVYNNHGVSSSNYTLNLSNTGFTSGMAVMEILSCTQVIADSSGNITVAIAGGLPRIYYPVAALVGSGICGSKTPASASSTATTLKTATSPSSKTSTTFTATSTTSTCTAVATVAVTFDELVTTTYGETIKLVGNITALGSWDTGSAVTLSASSYTSSNPLWFAIINLTAGIDISYKFVNIASDGTVAWESDPNRGYTVPTCGASATVSDSWR</sequence>
<dbReference type="GO" id="GO:0005509">
    <property type="term" value="F:calcium ion binding"/>
    <property type="evidence" value="ECO:0007669"/>
    <property type="project" value="InterPro"/>
</dbReference>
<dbReference type="SUPFAM" id="SSF51445">
    <property type="entry name" value="(Trans)glycosidases"/>
    <property type="match status" value="1"/>
</dbReference>
<dbReference type="GO" id="GO:0000272">
    <property type="term" value="P:polysaccharide catabolic process"/>
    <property type="evidence" value="ECO:0007669"/>
    <property type="project" value="UniProtKB-KW"/>
</dbReference>
<dbReference type="Pfam" id="PF00128">
    <property type="entry name" value="Alpha-amylase"/>
    <property type="match status" value="1"/>
</dbReference>
<dbReference type="CDD" id="cd11319">
    <property type="entry name" value="AmyAc_euk_AmyA"/>
    <property type="match status" value="1"/>
</dbReference>
<keyword evidence="7" id="KW-0378">Hydrolase</keyword>
<accession>A0A8E2JCW3</accession>
<dbReference type="GO" id="GO:0004556">
    <property type="term" value="F:alpha-amylase activity"/>
    <property type="evidence" value="ECO:0007669"/>
    <property type="project" value="UniProtKB-EC"/>
</dbReference>
<dbReference type="Proteomes" id="UP000250266">
    <property type="component" value="Unassembled WGS sequence"/>
</dbReference>
<dbReference type="InterPro" id="IPR015340">
    <property type="entry name" value="A_amylase_C_dom"/>
</dbReference>
<keyword evidence="5" id="KW-0479">Metal-binding</keyword>
<evidence type="ECO:0000256" key="12">
    <source>
        <dbReference type="ARBA" id="ARBA00023295"/>
    </source>
</evidence>
<dbReference type="InterPro" id="IPR013784">
    <property type="entry name" value="Carb-bd-like_fold"/>
</dbReference>
<comment type="catalytic activity">
    <reaction evidence="1">
        <text>Endohydrolysis of (1-&gt;4)-alpha-D-glucosidic linkages in polysaccharides containing three or more (1-&gt;4)-alpha-linked D-glucose units.</text>
        <dbReference type="EC" id="3.2.1.1"/>
    </reaction>
</comment>
<dbReference type="PROSITE" id="PS51166">
    <property type="entry name" value="CBM20"/>
    <property type="match status" value="1"/>
</dbReference>
<dbReference type="InterPro" id="IPR013780">
    <property type="entry name" value="Glyco_hydro_b"/>
</dbReference>
<evidence type="ECO:0000256" key="3">
    <source>
        <dbReference type="ARBA" id="ARBA00008061"/>
    </source>
</evidence>
<dbReference type="SUPFAM" id="SSF51011">
    <property type="entry name" value="Glycosyl hydrolase domain"/>
    <property type="match status" value="1"/>
</dbReference>
<feature type="signal peptide" evidence="15">
    <location>
        <begin position="1"/>
        <end position="18"/>
    </location>
</feature>
<evidence type="ECO:0000256" key="11">
    <source>
        <dbReference type="ARBA" id="ARBA00023277"/>
    </source>
</evidence>
<dbReference type="InterPro" id="IPR002044">
    <property type="entry name" value="CBM20"/>
</dbReference>
<evidence type="ECO:0000256" key="14">
    <source>
        <dbReference type="SAM" id="MobiDB-lite"/>
    </source>
</evidence>
<dbReference type="PANTHER" id="PTHR10357:SF215">
    <property type="entry name" value="ALPHA-AMYLASE 1"/>
    <property type="match status" value="1"/>
</dbReference>
<evidence type="ECO:0000313" key="17">
    <source>
        <dbReference type="EMBL" id="OCK77793.1"/>
    </source>
</evidence>